<gene>
    <name evidence="1" type="ORF">M422DRAFT_252113</name>
</gene>
<dbReference type="OrthoDB" id="2990096at2759"/>
<dbReference type="AlphaFoldDB" id="A0A0C9W0S7"/>
<sequence length="245" mass="28163">MLIMYVPIIALKIPKAILIFRNPHNHPAPMLEKLTPSQEKTLRKIMAAAGPLPLLAQMIVKAPTTKLVLQGQDFHDIVPGVNNAHKCSDKVREVHNEHFVWGMGLEGIEAQYKLEADLPLQEQYIHSIIIKPDFRIAVTMHPQLVKYIHQVSYIVVDLMFKLVMGNIDYWDVAAYLERAGERILLGSIYSTSKTCSMYNVLWREFFETVKIITSQEFYRLGELASSNESTYFRLIFSYVMTMMIS</sequence>
<proteinExistence type="predicted"/>
<accession>A0A0C9W0S7</accession>
<evidence type="ECO:0000313" key="1">
    <source>
        <dbReference type="EMBL" id="KIJ44506.1"/>
    </source>
</evidence>
<dbReference type="HOGENOM" id="CLU_1134177_0_0_1"/>
<name>A0A0C9W0S7_SPHS4</name>
<protein>
    <submittedName>
        <fullName evidence="1">Uncharacterized protein</fullName>
    </submittedName>
</protein>
<dbReference type="Proteomes" id="UP000054279">
    <property type="component" value="Unassembled WGS sequence"/>
</dbReference>
<reference evidence="1 2" key="1">
    <citation type="submission" date="2014-06" db="EMBL/GenBank/DDBJ databases">
        <title>Evolutionary Origins and Diversification of the Mycorrhizal Mutualists.</title>
        <authorList>
            <consortium name="DOE Joint Genome Institute"/>
            <consortium name="Mycorrhizal Genomics Consortium"/>
            <person name="Kohler A."/>
            <person name="Kuo A."/>
            <person name="Nagy L.G."/>
            <person name="Floudas D."/>
            <person name="Copeland A."/>
            <person name="Barry K.W."/>
            <person name="Cichocki N."/>
            <person name="Veneault-Fourrey C."/>
            <person name="LaButti K."/>
            <person name="Lindquist E.A."/>
            <person name="Lipzen A."/>
            <person name="Lundell T."/>
            <person name="Morin E."/>
            <person name="Murat C."/>
            <person name="Riley R."/>
            <person name="Ohm R."/>
            <person name="Sun H."/>
            <person name="Tunlid A."/>
            <person name="Henrissat B."/>
            <person name="Grigoriev I.V."/>
            <person name="Hibbett D.S."/>
            <person name="Martin F."/>
        </authorList>
    </citation>
    <scope>NUCLEOTIDE SEQUENCE [LARGE SCALE GENOMIC DNA]</scope>
    <source>
        <strain evidence="1 2">SS14</strain>
    </source>
</reference>
<keyword evidence="2" id="KW-1185">Reference proteome</keyword>
<evidence type="ECO:0000313" key="2">
    <source>
        <dbReference type="Proteomes" id="UP000054279"/>
    </source>
</evidence>
<organism evidence="1 2">
    <name type="scientific">Sphaerobolus stellatus (strain SS14)</name>
    <dbReference type="NCBI Taxonomy" id="990650"/>
    <lineage>
        <taxon>Eukaryota</taxon>
        <taxon>Fungi</taxon>
        <taxon>Dikarya</taxon>
        <taxon>Basidiomycota</taxon>
        <taxon>Agaricomycotina</taxon>
        <taxon>Agaricomycetes</taxon>
        <taxon>Phallomycetidae</taxon>
        <taxon>Geastrales</taxon>
        <taxon>Sphaerobolaceae</taxon>
        <taxon>Sphaerobolus</taxon>
    </lineage>
</organism>
<dbReference type="EMBL" id="KN837117">
    <property type="protein sequence ID" value="KIJ44506.1"/>
    <property type="molecule type" value="Genomic_DNA"/>
</dbReference>